<sequence length="269" mass="31498">HNSGHRSHQQYLQEKANGLIVISLKHDYMPRGFSSEKLDVWELDYSDFSSWCRINFDLLLARQMNVHSGNRRVYLMMPGSKNFHPVSNKSQTVPPAIQSGIWCPQTTYTGYDLAEGDIILFMRMRGCNSIIVQPPYILERNRLASGGSRRNWLSRTNSLHPWRILDIHICEVSSEILSREEYCDINSIARSTQLWVDDSKQSGKWRWDRVFEFKHKKQINCNIEVSKLYNRQVGHKLVFTLADFLRQAGANRFEIDNDEYVYLLQKLIP</sequence>
<evidence type="ECO:0000313" key="1">
    <source>
        <dbReference type="EMBL" id="SVD20478.1"/>
    </source>
</evidence>
<organism evidence="1">
    <name type="scientific">marine metagenome</name>
    <dbReference type="NCBI Taxonomy" id="408172"/>
    <lineage>
        <taxon>unclassified sequences</taxon>
        <taxon>metagenomes</taxon>
        <taxon>ecological metagenomes</taxon>
    </lineage>
</organism>
<dbReference type="EMBL" id="UINC01135990">
    <property type="protein sequence ID" value="SVD20478.1"/>
    <property type="molecule type" value="Genomic_DNA"/>
</dbReference>
<gene>
    <name evidence="1" type="ORF">METZ01_LOCUS373332</name>
</gene>
<name>A0A382TGG6_9ZZZZ</name>
<protein>
    <submittedName>
        <fullName evidence="1">Uncharacterized protein</fullName>
    </submittedName>
</protein>
<proteinExistence type="predicted"/>
<accession>A0A382TGG6</accession>
<feature type="non-terminal residue" evidence="1">
    <location>
        <position position="1"/>
    </location>
</feature>
<reference evidence="1" key="1">
    <citation type="submission" date="2018-05" db="EMBL/GenBank/DDBJ databases">
        <authorList>
            <person name="Lanie J.A."/>
            <person name="Ng W.-L."/>
            <person name="Kazmierczak K.M."/>
            <person name="Andrzejewski T.M."/>
            <person name="Davidsen T.M."/>
            <person name="Wayne K.J."/>
            <person name="Tettelin H."/>
            <person name="Glass J.I."/>
            <person name="Rusch D."/>
            <person name="Podicherti R."/>
            <person name="Tsui H.-C.T."/>
            <person name="Winkler M.E."/>
        </authorList>
    </citation>
    <scope>NUCLEOTIDE SEQUENCE</scope>
</reference>
<dbReference type="AlphaFoldDB" id="A0A382TGG6"/>